<sequence length="156" mass="18098">MSLRLPDRALIVKLFYQIDNSAIVGLQKFQTLMGMRKGPLIVKNLRLMVTKFEETESLNVRSGRERKPVSAEAIEKVALQVKEDKASNVQASTSVRHVAEALDLPRSTVYKIMRNIIRYYPYKLQLVQELLPHDFETRHLFSLQFLARLKVDSEWP</sequence>
<proteinExistence type="predicted"/>
<dbReference type="PANTHER" id="PTHR47326:SF1">
    <property type="entry name" value="HTH PSQ-TYPE DOMAIN-CONTAINING PROTEIN"/>
    <property type="match status" value="1"/>
</dbReference>
<evidence type="ECO:0008006" key="3">
    <source>
        <dbReference type="Google" id="ProtNLM"/>
    </source>
</evidence>
<organism evidence="1 2">
    <name type="scientific">Trichonephila clavipes</name>
    <name type="common">Golden silk orbweaver</name>
    <name type="synonym">Nephila clavipes</name>
    <dbReference type="NCBI Taxonomy" id="2585209"/>
    <lineage>
        <taxon>Eukaryota</taxon>
        <taxon>Metazoa</taxon>
        <taxon>Ecdysozoa</taxon>
        <taxon>Arthropoda</taxon>
        <taxon>Chelicerata</taxon>
        <taxon>Arachnida</taxon>
        <taxon>Araneae</taxon>
        <taxon>Araneomorphae</taxon>
        <taxon>Entelegynae</taxon>
        <taxon>Araneoidea</taxon>
        <taxon>Nephilidae</taxon>
        <taxon>Trichonephila</taxon>
    </lineage>
</organism>
<dbReference type="AlphaFoldDB" id="A0A8X6V548"/>
<accession>A0A8X6V548</accession>
<protein>
    <recommendedName>
        <fullName evidence="3">DUF4817 domain-containing protein</fullName>
    </recommendedName>
</protein>
<gene>
    <name evidence="1" type="primary">NCL1_21978</name>
    <name evidence="1" type="ORF">TNCV_3053151</name>
</gene>
<dbReference type="EMBL" id="BMAU01021214">
    <property type="protein sequence ID" value="GFX99658.1"/>
    <property type="molecule type" value="Genomic_DNA"/>
</dbReference>
<reference evidence="1" key="1">
    <citation type="submission" date="2020-08" db="EMBL/GenBank/DDBJ databases">
        <title>Multicomponent nature underlies the extraordinary mechanical properties of spider dragline silk.</title>
        <authorList>
            <person name="Kono N."/>
            <person name="Nakamura H."/>
            <person name="Mori M."/>
            <person name="Yoshida Y."/>
            <person name="Ohtoshi R."/>
            <person name="Malay A.D."/>
            <person name="Moran D.A.P."/>
            <person name="Tomita M."/>
            <person name="Numata K."/>
            <person name="Arakawa K."/>
        </authorList>
    </citation>
    <scope>NUCLEOTIDE SEQUENCE</scope>
</reference>
<dbReference type="PANTHER" id="PTHR47326">
    <property type="entry name" value="TRANSPOSABLE ELEMENT TC3 TRANSPOSASE-LIKE PROTEIN"/>
    <property type="match status" value="1"/>
</dbReference>
<comment type="caution">
    <text evidence="1">The sequence shown here is derived from an EMBL/GenBank/DDBJ whole genome shotgun (WGS) entry which is preliminary data.</text>
</comment>
<evidence type="ECO:0000313" key="1">
    <source>
        <dbReference type="EMBL" id="GFX99658.1"/>
    </source>
</evidence>
<name>A0A8X6V548_TRICX</name>
<dbReference type="Proteomes" id="UP000887159">
    <property type="component" value="Unassembled WGS sequence"/>
</dbReference>
<evidence type="ECO:0000313" key="2">
    <source>
        <dbReference type="Proteomes" id="UP000887159"/>
    </source>
</evidence>
<keyword evidence="2" id="KW-1185">Reference proteome</keyword>